<dbReference type="SUPFAM" id="SSF103506">
    <property type="entry name" value="Mitochondrial carrier"/>
    <property type="match status" value="1"/>
</dbReference>
<dbReference type="Pfam" id="PF00153">
    <property type="entry name" value="Mito_carr"/>
    <property type="match status" value="1"/>
</dbReference>
<gene>
    <name evidence="7" type="ORF">SEMRO_1010_G230950.1</name>
</gene>
<keyword evidence="3 4" id="KW-0472">Membrane</keyword>
<comment type="caution">
    <text evidence="7">The sequence shown here is derived from an EMBL/GenBank/DDBJ whole genome shotgun (WGS) entry which is preliminary data.</text>
</comment>
<accession>A0A9N8HQR7</accession>
<dbReference type="OrthoDB" id="44467at2759"/>
<evidence type="ECO:0000256" key="1">
    <source>
        <dbReference type="ARBA" id="ARBA00004141"/>
    </source>
</evidence>
<comment type="similarity">
    <text evidence="5">Belongs to the mitochondrial carrier (TC 2.A.29) family.</text>
</comment>
<evidence type="ECO:0000256" key="3">
    <source>
        <dbReference type="ARBA" id="ARBA00023136"/>
    </source>
</evidence>
<keyword evidence="8" id="KW-1185">Reference proteome</keyword>
<dbReference type="GO" id="GO:0015187">
    <property type="term" value="F:glycine transmembrane transporter activity"/>
    <property type="evidence" value="ECO:0007669"/>
    <property type="project" value="TreeGrafter"/>
</dbReference>
<dbReference type="InterPro" id="IPR018108">
    <property type="entry name" value="MCP_transmembrane"/>
</dbReference>
<dbReference type="GO" id="GO:0016020">
    <property type="term" value="C:membrane"/>
    <property type="evidence" value="ECO:0007669"/>
    <property type="project" value="UniProtKB-SubCell"/>
</dbReference>
<dbReference type="InterPro" id="IPR023395">
    <property type="entry name" value="MCP_dom_sf"/>
</dbReference>
<evidence type="ECO:0000256" key="5">
    <source>
        <dbReference type="RuleBase" id="RU000488"/>
    </source>
</evidence>
<protein>
    <recommendedName>
        <fullName evidence="9">Mitochondrial carrier protein</fullName>
    </recommendedName>
</protein>
<comment type="subcellular location">
    <subcellularLocation>
        <location evidence="1">Membrane</location>
        <topology evidence="1">Multi-pass membrane protein</topology>
    </subcellularLocation>
</comment>
<sequence length="358" mass="39865">MTSAGQDSQVHGSNSTNDKTSKQDDDNETPVRRPSTTTRRLRLMRQFTQSTTIHNVDTEPIEAASVDAKSIACGLASGVMQAGLYSPYDRALYLSMTNRTPFLSMDNFKSPFVGLSQSIGGRALSGGLYFPLEQFFFQQFHPATAAAGPRDNSKIRNFLAGTAAGALNAMILNPLSAIKYKTWSRMYNRGMFEEAFSMLQKGGRGVFYRGLTSTLLRDIHFGGCYTFIRLQLQWSWSLQNEHQWFANLIAAALATIVSGPFNLARNVQYATKSSEIAPTTLQVLQELIRETKAMQGTRQRTSFLVERLRLGWGTARVATGIAFGHWVYDGLHGLVHEQEESWLSNDNSRSGGNQRVRH</sequence>
<name>A0A9N8HQR7_9STRA</name>
<feature type="compositionally biased region" description="Polar residues" evidence="6">
    <location>
        <begin position="1"/>
        <end position="18"/>
    </location>
</feature>
<dbReference type="Proteomes" id="UP001153069">
    <property type="component" value="Unassembled WGS sequence"/>
</dbReference>
<feature type="region of interest" description="Disordered" evidence="6">
    <location>
        <begin position="1"/>
        <end position="38"/>
    </location>
</feature>
<evidence type="ECO:0000313" key="7">
    <source>
        <dbReference type="EMBL" id="CAB9519358.1"/>
    </source>
</evidence>
<evidence type="ECO:0000256" key="4">
    <source>
        <dbReference type="PROSITE-ProRule" id="PRU00282"/>
    </source>
</evidence>
<evidence type="ECO:0000313" key="8">
    <source>
        <dbReference type="Proteomes" id="UP001153069"/>
    </source>
</evidence>
<evidence type="ECO:0008006" key="9">
    <source>
        <dbReference type="Google" id="ProtNLM"/>
    </source>
</evidence>
<feature type="repeat" description="Solcar" evidence="4">
    <location>
        <begin position="152"/>
        <end position="235"/>
    </location>
</feature>
<dbReference type="AlphaFoldDB" id="A0A9N8HQR7"/>
<organism evidence="7 8">
    <name type="scientific">Seminavis robusta</name>
    <dbReference type="NCBI Taxonomy" id="568900"/>
    <lineage>
        <taxon>Eukaryota</taxon>
        <taxon>Sar</taxon>
        <taxon>Stramenopiles</taxon>
        <taxon>Ochrophyta</taxon>
        <taxon>Bacillariophyta</taxon>
        <taxon>Bacillariophyceae</taxon>
        <taxon>Bacillariophycidae</taxon>
        <taxon>Naviculales</taxon>
        <taxon>Naviculaceae</taxon>
        <taxon>Seminavis</taxon>
    </lineage>
</organism>
<evidence type="ECO:0000256" key="6">
    <source>
        <dbReference type="SAM" id="MobiDB-lite"/>
    </source>
</evidence>
<dbReference type="Gene3D" id="1.50.40.10">
    <property type="entry name" value="Mitochondrial carrier domain"/>
    <property type="match status" value="1"/>
</dbReference>
<dbReference type="EMBL" id="CAICTM010001008">
    <property type="protein sequence ID" value="CAB9519358.1"/>
    <property type="molecule type" value="Genomic_DNA"/>
</dbReference>
<keyword evidence="2 4" id="KW-0812">Transmembrane</keyword>
<proteinExistence type="inferred from homology"/>
<dbReference type="GO" id="GO:0005739">
    <property type="term" value="C:mitochondrion"/>
    <property type="evidence" value="ECO:0007669"/>
    <property type="project" value="TreeGrafter"/>
</dbReference>
<dbReference type="GO" id="GO:1904983">
    <property type="term" value="P:glycine import into mitochondrion"/>
    <property type="evidence" value="ECO:0007669"/>
    <property type="project" value="TreeGrafter"/>
</dbReference>
<evidence type="ECO:0000256" key="2">
    <source>
        <dbReference type="ARBA" id="ARBA00022692"/>
    </source>
</evidence>
<reference evidence="7" key="1">
    <citation type="submission" date="2020-06" db="EMBL/GenBank/DDBJ databases">
        <authorList>
            <consortium name="Plant Systems Biology data submission"/>
        </authorList>
    </citation>
    <scope>NUCLEOTIDE SEQUENCE</scope>
    <source>
        <strain evidence="7">D6</strain>
    </source>
</reference>
<dbReference type="PANTHER" id="PTHR46181">
    <property type="entry name" value="MITOCHONDRIAL GLYCINE TRANSPORTER"/>
    <property type="match status" value="1"/>
</dbReference>
<keyword evidence="5" id="KW-0813">Transport</keyword>
<dbReference type="PANTHER" id="PTHR46181:SF3">
    <property type="entry name" value="MITOCHONDRIAL GLYCINE TRANSPORTER"/>
    <property type="match status" value="1"/>
</dbReference>
<dbReference type="PROSITE" id="PS50920">
    <property type="entry name" value="SOLCAR"/>
    <property type="match status" value="1"/>
</dbReference>